<dbReference type="Pfam" id="PF01381">
    <property type="entry name" value="HTH_3"/>
    <property type="match status" value="1"/>
</dbReference>
<sequence>MTKRRRNSVPLNNTIGKLIRHYRLSKGLTQTELGDECLVTFQQIQKYENGTNGCNAEMLLVIWKVLNIPIRILITLIARLDVQTLPNKNKANKIDHSFVNELLGQSISPNNALIPIITDTGKTISVDYERVLTSGLKNDVDAQS</sequence>
<gene>
    <name evidence="2" type="ORF">DHV22_16525</name>
</gene>
<dbReference type="InterPro" id="IPR001387">
    <property type="entry name" value="Cro/C1-type_HTH"/>
</dbReference>
<dbReference type="Gene3D" id="1.10.260.40">
    <property type="entry name" value="lambda repressor-like DNA-binding domains"/>
    <property type="match status" value="1"/>
</dbReference>
<protein>
    <recommendedName>
        <fullName evidence="1">HTH cro/C1-type domain-containing protein</fullName>
    </recommendedName>
</protein>
<name>A0A3D6BYG4_9FLAO</name>
<dbReference type="GO" id="GO:0003677">
    <property type="term" value="F:DNA binding"/>
    <property type="evidence" value="ECO:0007669"/>
    <property type="project" value="InterPro"/>
</dbReference>
<comment type="caution">
    <text evidence="2">The sequence shown here is derived from an EMBL/GenBank/DDBJ whole genome shotgun (WGS) entry which is preliminary data.</text>
</comment>
<evidence type="ECO:0000313" key="2">
    <source>
        <dbReference type="EMBL" id="HCY83085.1"/>
    </source>
</evidence>
<feature type="domain" description="HTH cro/C1-type" evidence="1">
    <location>
        <begin position="19"/>
        <end position="73"/>
    </location>
</feature>
<dbReference type="AlphaFoldDB" id="A0A3D6BYG4"/>
<dbReference type="Proteomes" id="UP000263268">
    <property type="component" value="Unassembled WGS sequence"/>
</dbReference>
<organism evidence="2 3">
    <name type="scientific">Xanthomarina gelatinilytica</name>
    <dbReference type="NCBI Taxonomy" id="1137281"/>
    <lineage>
        <taxon>Bacteria</taxon>
        <taxon>Pseudomonadati</taxon>
        <taxon>Bacteroidota</taxon>
        <taxon>Flavobacteriia</taxon>
        <taxon>Flavobacteriales</taxon>
        <taxon>Flavobacteriaceae</taxon>
        <taxon>Xanthomarina</taxon>
    </lineage>
</organism>
<evidence type="ECO:0000313" key="3">
    <source>
        <dbReference type="Proteomes" id="UP000263268"/>
    </source>
</evidence>
<reference evidence="2 3" key="1">
    <citation type="journal article" date="2018" name="Nat. Biotechnol.">
        <title>A standardized bacterial taxonomy based on genome phylogeny substantially revises the tree of life.</title>
        <authorList>
            <person name="Parks D.H."/>
            <person name="Chuvochina M."/>
            <person name="Waite D.W."/>
            <person name="Rinke C."/>
            <person name="Skarshewski A."/>
            <person name="Chaumeil P.A."/>
            <person name="Hugenholtz P."/>
        </authorList>
    </citation>
    <scope>NUCLEOTIDE SEQUENCE [LARGE SCALE GENOMIC DNA]</scope>
    <source>
        <strain evidence="2">UBA10227</strain>
    </source>
</reference>
<evidence type="ECO:0000259" key="1">
    <source>
        <dbReference type="PROSITE" id="PS50943"/>
    </source>
</evidence>
<proteinExistence type="predicted"/>
<dbReference type="PROSITE" id="PS50943">
    <property type="entry name" value="HTH_CROC1"/>
    <property type="match status" value="1"/>
</dbReference>
<dbReference type="EMBL" id="DPRK01000266">
    <property type="protein sequence ID" value="HCY83085.1"/>
    <property type="molecule type" value="Genomic_DNA"/>
</dbReference>
<dbReference type="SUPFAM" id="SSF47413">
    <property type="entry name" value="lambda repressor-like DNA-binding domains"/>
    <property type="match status" value="1"/>
</dbReference>
<dbReference type="CDD" id="cd00093">
    <property type="entry name" value="HTH_XRE"/>
    <property type="match status" value="1"/>
</dbReference>
<accession>A0A3D6BYG4</accession>
<dbReference type="SMART" id="SM00530">
    <property type="entry name" value="HTH_XRE"/>
    <property type="match status" value="1"/>
</dbReference>
<dbReference type="InterPro" id="IPR010982">
    <property type="entry name" value="Lambda_DNA-bd_dom_sf"/>
</dbReference>